<evidence type="ECO:0000256" key="7">
    <source>
        <dbReference type="ARBA" id="ARBA00023295"/>
    </source>
</evidence>
<sequence>MGLRSVSAVLCAALVASALPVLANPAAALPPAPPLAVGAVRDLPAGPADGDPALAKDALRQDLAGQRFYFLLPDRFANGDPRNDTAGAPGDRSKHGFDPTDKGYYHGGDLAGLRGKLDYLRGMGTTAVWLTPMFGNRWVQGTGANASAGYHGYWTTDYTSLDPHFGTLADMRALIRDAHAKGMKVFFDIVANHTADVIDYVGGKHDYRGVGAQPYLDAAGNPIDLAALAGGGTFPKLSADRSFAYQPVVAPGDAQAKKPAWLNDPTLYHNRGNSTFAGESGTHGDFDGLDDLMTEHPRVVAGMTDIFTSWIDNLDIDGYRVDTVKHVNTEFWQALAPKVQAYAKAKGKKDFFVFGEVYDSDPATTSKYTTTGRVQSVLDFPFQGGARTFAAGGGAARLAEVLLADDRYTDADSNASSLPTFLGNHDMGRIATFLRQDRPGMTDAETLDRLRLAHSLMYFWRGNPVVYYGDEQGFAGTGGDKDARQDMFPTRVPEWKAQDQVGTDRTPAADSFDPTHPLYRHLGSLSSFVDTDPVWRRGNQVLRLADGDVLAFSRVDAQAQVEHLVLANAGATAREVRVPVSAPGMELRGIWGGDQAVTSGVDGAVRVTVPPLATLVLRSTGRVPVAAAPTQPTLVVPAAGTALTDRAELRADGVTAPFAQATFAARVAGGSWTVLGTDDAAPYRVFADLAALPGAKPGAKVELRTVVKDAAGRLGADGAELTLAAAPSAEPGAAPSPDWLVVHYHRPGGDYDGWGLHVWGDVAEPTAWERPAAFAGETAYGRFAWVRLKPGAKQVGYLVHKGEEKDPAVDRFADPSATPQLWLRQGEATAFPDQASATGSVTVHYHRPAGDYSGVELRLSGGLAPGQPAEVPLTSRDDYGVSATVRVTGAPVELTVRKDGTADVSGRLDPRRGAEAWLRQGEQAVHANRAAAERRVELRYHRPDGDYTDWTLYHWGGSATPSPSWTESQRPDGRDGFGIRFSVPLAEGATGLSYLLHRGDAKDPGPDQRVELGAVGHQVYFHSGASRPDGSAAYVLPPSAAAPADADLTKAKAVWVSRDRVVWDVPASATDGYELRHDPDGRIAVVAGQVRGGRVLRLEPDPAGLPAQLAAKFPHLRGKPVYRLRASDVDTGKEALRGQVVAVHRDAGGALRHATGVQVAGAVDEHHAAATALTYGPLVEPTRTGVRLWAPTAKTVKLRLFGTTPPARDAAPQQVLALQRDAAGAWSGFGNWLDRYYQYEVTAWQPRTGKVETAVVTDPYSLALTADSTHSQLTDLPDAPPGWDREVARGLGANPARHGITELHVRDFSLGDSTVPEAERGTYKAFTHRDSTGMKHLRTLAEAGLDTVHLLPTFDIATIPERRADQREPGCDLAALPADSQAQQECVAEVAAQDGFNWGYDPYHYDVPEGSYATDGAQHGKARSRQYREMVQSLHANGNRVVVDVVYNHTAASGNDPRSVLDRVVPGYYHRLTEDGSVATSTCCANTATENAMMGKLVVDSVVRWARLYKVDGFRFDLMGHHPKANILAVRAALDALTVERDGVDGRSIRIYGEGWDFGEVAGNARFEQASQANMAGTGIGTFNDRLRDGVRGGGPFDEDPRVQGLGSGLVSTPNASPANGTPEQQRARLANYLDLVKLGMAGNAAGFRFRATSGGETTGRDVGYNGARAGYTAGPGESITYVDAHDNETLYDALAYKLPPETPMAQRVRSQVLALAPALLGQGQPLVHAGTEFLRSKSLDRNSYDSGDWFNRYDPSLHTSGFGAGLPPAADNRDKWPYAGPLLANPALKPGPEDRRAALDGVLDLLRVRKSSPLFTLGEQALVQQKLGFPDPASAPGVLAAHVDDTVGPDTDPARRGVLVLVNPDPAAQDIALPAGGGWRLHEVQAAGTDPVVKQTAVSGDRARVPGRTVAVLVR</sequence>
<dbReference type="Gene3D" id="3.20.20.80">
    <property type="entry name" value="Glycosidases"/>
    <property type="match status" value="3"/>
</dbReference>
<gene>
    <name evidence="16" type="ORF">JOF53_003042</name>
</gene>
<dbReference type="PANTHER" id="PTHR43002">
    <property type="entry name" value="GLYCOGEN DEBRANCHING ENZYME"/>
    <property type="match status" value="1"/>
</dbReference>
<dbReference type="InterPro" id="IPR040671">
    <property type="entry name" value="Pullulanase_N2"/>
</dbReference>
<dbReference type="InterPro" id="IPR005323">
    <property type="entry name" value="CBM41_pullulanase"/>
</dbReference>
<dbReference type="InterPro" id="IPR006047">
    <property type="entry name" value="GH13_cat_dom"/>
</dbReference>
<evidence type="ECO:0000256" key="4">
    <source>
        <dbReference type="ARBA" id="ARBA00022729"/>
    </source>
</evidence>
<evidence type="ECO:0000256" key="2">
    <source>
        <dbReference type="ARBA" id="ARBA00008061"/>
    </source>
</evidence>
<evidence type="ECO:0000256" key="5">
    <source>
        <dbReference type="ARBA" id="ARBA00022801"/>
    </source>
</evidence>
<dbReference type="Gene3D" id="2.60.40.1110">
    <property type="match status" value="3"/>
</dbReference>
<dbReference type="Pfam" id="PF00128">
    <property type="entry name" value="Alpha-amylase"/>
    <property type="match status" value="1"/>
</dbReference>
<reference evidence="16 17" key="1">
    <citation type="submission" date="2021-03" db="EMBL/GenBank/DDBJ databases">
        <title>Sequencing the genomes of 1000 actinobacteria strains.</title>
        <authorList>
            <person name="Klenk H.-P."/>
        </authorList>
    </citation>
    <scope>NUCLEOTIDE SEQUENCE [LARGE SCALE GENOMIC DNA]</scope>
    <source>
        <strain evidence="16 17">DSM 44580</strain>
    </source>
</reference>
<dbReference type="InterPro" id="IPR013783">
    <property type="entry name" value="Ig-like_fold"/>
</dbReference>
<dbReference type="RefSeq" id="WP_209707002.1">
    <property type="nucleotide sequence ID" value="NZ_JAGIOO010000001.1"/>
</dbReference>
<dbReference type="NCBIfam" id="TIGR02103">
    <property type="entry name" value="pullul_strch"/>
    <property type="match status" value="1"/>
</dbReference>
<dbReference type="SMART" id="SM00642">
    <property type="entry name" value="Aamy"/>
    <property type="match status" value="1"/>
</dbReference>
<dbReference type="Gene3D" id="2.60.40.1130">
    <property type="entry name" value="Rab geranylgeranyltransferase alpha-subunit, insert domain"/>
    <property type="match status" value="1"/>
</dbReference>
<comment type="catalytic activity">
    <reaction evidence="1">
        <text>Endohydrolysis of (1-&gt;4)-alpha-D-glucosidic linkages in polysaccharides containing three or more (1-&gt;4)-alpha-linked D-glucose units.</text>
        <dbReference type="EC" id="3.2.1.1"/>
    </reaction>
</comment>
<evidence type="ECO:0000256" key="3">
    <source>
        <dbReference type="ARBA" id="ARBA00012595"/>
    </source>
</evidence>
<keyword evidence="17" id="KW-1185">Reference proteome</keyword>
<evidence type="ECO:0000256" key="8">
    <source>
        <dbReference type="ARBA" id="ARBA00023965"/>
    </source>
</evidence>
<evidence type="ECO:0000256" key="10">
    <source>
        <dbReference type="ARBA" id="ARBA00029618"/>
    </source>
</evidence>
<dbReference type="Gene3D" id="2.60.40.10">
    <property type="entry name" value="Immunoglobulins"/>
    <property type="match status" value="1"/>
</dbReference>
<dbReference type="CDD" id="cd10315">
    <property type="entry name" value="CBM41_pullulanase"/>
    <property type="match status" value="2"/>
</dbReference>
<feature type="signal peptide" evidence="14">
    <location>
        <begin position="1"/>
        <end position="23"/>
    </location>
</feature>
<dbReference type="InterPro" id="IPR014756">
    <property type="entry name" value="Ig_E-set"/>
</dbReference>
<dbReference type="CDD" id="cd11341">
    <property type="entry name" value="AmyAc_Pullulanase_LD-like"/>
    <property type="match status" value="1"/>
</dbReference>
<keyword evidence="7" id="KW-0326">Glycosidase</keyword>
<proteinExistence type="inferred from homology"/>
<evidence type="ECO:0000256" key="14">
    <source>
        <dbReference type="SAM" id="SignalP"/>
    </source>
</evidence>
<evidence type="ECO:0000256" key="1">
    <source>
        <dbReference type="ARBA" id="ARBA00000548"/>
    </source>
</evidence>
<evidence type="ECO:0000256" key="6">
    <source>
        <dbReference type="ARBA" id="ARBA00022837"/>
    </source>
</evidence>
<evidence type="ECO:0000259" key="15">
    <source>
        <dbReference type="SMART" id="SM00642"/>
    </source>
</evidence>
<dbReference type="SUPFAM" id="SSF51445">
    <property type="entry name" value="(Trans)glycosidases"/>
    <property type="match status" value="2"/>
</dbReference>
<dbReference type="SUPFAM" id="SSF49452">
    <property type="entry name" value="Starch-binding domain-like"/>
    <property type="match status" value="3"/>
</dbReference>
<dbReference type="Pfam" id="PF02922">
    <property type="entry name" value="CBM_48"/>
    <property type="match status" value="1"/>
</dbReference>
<dbReference type="CDD" id="cd02860">
    <property type="entry name" value="E_set_Pullulanase"/>
    <property type="match status" value="1"/>
</dbReference>
<evidence type="ECO:0000256" key="9">
    <source>
        <dbReference type="ARBA" id="ARBA00024062"/>
    </source>
</evidence>
<comment type="catalytic activity">
    <reaction evidence="8">
        <text>Hydrolysis of (1-&gt;6)-alpha-D-glucosidic linkages in pullulan, amylopectin and glycogen, and in the alpha- and beta-limit dextrins of amylopectin and glycogen.</text>
        <dbReference type="EC" id="3.2.1.41"/>
    </reaction>
</comment>
<evidence type="ECO:0000256" key="12">
    <source>
        <dbReference type="ARBA" id="ARBA00031076"/>
    </source>
</evidence>
<feature type="chain" id="PRO_5047290749" description="1,4-alpha-D-glucan glucanohydrolase" evidence="14">
    <location>
        <begin position="24"/>
        <end position="1916"/>
    </location>
</feature>
<dbReference type="InterPro" id="IPR017853">
    <property type="entry name" value="GH"/>
</dbReference>
<comment type="similarity">
    <text evidence="2">Belongs to the glycosyl hydrolase 13 family.</text>
</comment>
<feature type="region of interest" description="Disordered" evidence="13">
    <location>
        <begin position="80"/>
        <end position="99"/>
    </location>
</feature>
<accession>A0ABS5AC62</accession>
<dbReference type="EMBL" id="JAGIOO010000001">
    <property type="protein sequence ID" value="MBP2474170.1"/>
    <property type="molecule type" value="Genomic_DNA"/>
</dbReference>
<keyword evidence="6" id="KW-0106">Calcium</keyword>
<dbReference type="Pfam" id="PF11852">
    <property type="entry name" value="Pullul_strch_C"/>
    <property type="match status" value="1"/>
</dbReference>
<dbReference type="CDD" id="cd11339">
    <property type="entry name" value="AmyAc_bac_CMD_like_2"/>
    <property type="match status" value="1"/>
</dbReference>
<dbReference type="InterPro" id="IPR024561">
    <property type="entry name" value="Pullul_strch_C"/>
</dbReference>
<comment type="caution">
    <text evidence="16">The sequence shown here is derived from an EMBL/GenBank/DDBJ whole genome shotgun (WGS) entry which is preliminary data.</text>
</comment>
<dbReference type="Gene3D" id="2.60.40.1180">
    <property type="entry name" value="Golgi alpha-mannosidase II"/>
    <property type="match status" value="2"/>
</dbReference>
<dbReference type="Pfam" id="PF03714">
    <property type="entry name" value="PUD"/>
    <property type="match status" value="3"/>
</dbReference>
<organism evidence="16 17">
    <name type="scientific">Crossiella equi</name>
    <dbReference type="NCBI Taxonomy" id="130796"/>
    <lineage>
        <taxon>Bacteria</taxon>
        <taxon>Bacillati</taxon>
        <taxon>Actinomycetota</taxon>
        <taxon>Actinomycetes</taxon>
        <taxon>Pseudonocardiales</taxon>
        <taxon>Pseudonocardiaceae</taxon>
        <taxon>Crossiella</taxon>
    </lineage>
</organism>
<evidence type="ECO:0000313" key="16">
    <source>
        <dbReference type="EMBL" id="MBP2474170.1"/>
    </source>
</evidence>
<name>A0ABS5AC62_9PSEU</name>
<dbReference type="SUPFAM" id="SSF51011">
    <property type="entry name" value="Glycosyl hydrolase domain"/>
    <property type="match status" value="1"/>
</dbReference>
<dbReference type="InterPro" id="IPR004193">
    <property type="entry name" value="Glyco_hydro_13_N"/>
</dbReference>
<feature type="domain" description="Glycosyl hydrolase family 13 catalytic" evidence="15">
    <location>
        <begin position="70"/>
        <end position="529"/>
    </location>
</feature>
<keyword evidence="4 14" id="KW-0732">Signal</keyword>
<dbReference type="Pfam" id="PF17967">
    <property type="entry name" value="Pullulanase_N2"/>
    <property type="match status" value="1"/>
</dbReference>
<dbReference type="SUPFAM" id="SSF81296">
    <property type="entry name" value="E set domains"/>
    <property type="match status" value="2"/>
</dbReference>
<evidence type="ECO:0000256" key="13">
    <source>
        <dbReference type="SAM" id="MobiDB-lite"/>
    </source>
</evidence>
<dbReference type="InterPro" id="IPR013780">
    <property type="entry name" value="Glyco_hydro_b"/>
</dbReference>
<evidence type="ECO:0000256" key="11">
    <source>
        <dbReference type="ARBA" id="ARBA00030238"/>
    </source>
</evidence>
<evidence type="ECO:0000313" key="17">
    <source>
        <dbReference type="Proteomes" id="UP001519363"/>
    </source>
</evidence>
<dbReference type="InterPro" id="IPR013784">
    <property type="entry name" value="Carb-bd-like_fold"/>
</dbReference>
<dbReference type="InterPro" id="IPR011839">
    <property type="entry name" value="Pullul_strch"/>
</dbReference>
<dbReference type="Proteomes" id="UP001519363">
    <property type="component" value="Unassembled WGS sequence"/>
</dbReference>
<dbReference type="EC" id="3.2.1.41" evidence="9"/>
<dbReference type="EC" id="3.2.1.1" evidence="3"/>
<keyword evidence="5" id="KW-0378">Hydrolase</keyword>
<protein>
    <recommendedName>
        <fullName evidence="11">1,4-alpha-D-glucan glucanohydrolase</fullName>
        <ecNumber evidence="3">3.2.1.1</ecNumber>
        <ecNumber evidence="9">3.2.1.41</ecNumber>
    </recommendedName>
    <alternativeName>
        <fullName evidence="10">Alpha-dextrin endo-1,6-alpha-glucosidase</fullName>
    </alternativeName>
    <alternativeName>
        <fullName evidence="12">Pullulan 6-glucanohydrolase</fullName>
    </alternativeName>
</protein>